<dbReference type="Proteomes" id="UP000661607">
    <property type="component" value="Unassembled WGS sequence"/>
</dbReference>
<keyword evidence="2" id="KW-0489">Methyltransferase</keyword>
<dbReference type="InterPro" id="IPR041698">
    <property type="entry name" value="Methyltransf_25"/>
</dbReference>
<dbReference type="CDD" id="cd02440">
    <property type="entry name" value="AdoMet_MTases"/>
    <property type="match status" value="1"/>
</dbReference>
<dbReference type="InterPro" id="IPR050447">
    <property type="entry name" value="Erg6_SMT_methyltransf"/>
</dbReference>
<dbReference type="SUPFAM" id="SSF53335">
    <property type="entry name" value="S-adenosyl-L-methionine-dependent methyltransferases"/>
    <property type="match status" value="1"/>
</dbReference>
<dbReference type="Gene3D" id="3.40.50.150">
    <property type="entry name" value="Vaccinia Virus protein VP39"/>
    <property type="match status" value="1"/>
</dbReference>
<dbReference type="GO" id="GO:0032259">
    <property type="term" value="P:methylation"/>
    <property type="evidence" value="ECO:0007669"/>
    <property type="project" value="UniProtKB-KW"/>
</dbReference>
<sequence length="255" mass="28354">MTALSNLVRPDDYPRSSRYDPAWLVGLDMGPNPLWLLEDLSRDLDLRPGMRVLDLGSGMGATSVFLAREFGVEVVAADLWVAADTAAAVFAEAGVADRVEAVNAEAHALPFERDSFDAIVSIDSYEYFGTADSYLAYITRFLKPDGQLGVATPGMTREVRDLGAIPPHIKTLVGWEAIAWHTAEWWRFQWEITELVTVTSARLQDDGWNDWLLWARACFEHQPDNRAAAEQTIAMLEADKGEFLSFAMVTARKNA</sequence>
<protein>
    <submittedName>
        <fullName evidence="2">SAM-dependent methyltransferase</fullName>
    </submittedName>
</protein>
<evidence type="ECO:0000313" key="2">
    <source>
        <dbReference type="EMBL" id="MBE1561798.1"/>
    </source>
</evidence>
<dbReference type="PANTHER" id="PTHR44068:SF11">
    <property type="entry name" value="GERANYL DIPHOSPHATE 2-C-METHYLTRANSFERASE"/>
    <property type="match status" value="1"/>
</dbReference>
<dbReference type="RefSeq" id="WP_192776663.1">
    <property type="nucleotide sequence ID" value="NZ_BAAASY010000011.1"/>
</dbReference>
<dbReference type="Pfam" id="PF13649">
    <property type="entry name" value="Methyltransf_25"/>
    <property type="match status" value="1"/>
</dbReference>
<comment type="caution">
    <text evidence="2">The sequence shown here is derived from an EMBL/GenBank/DDBJ whole genome shotgun (WGS) entry which is preliminary data.</text>
</comment>
<gene>
    <name evidence="2" type="ORF">H4W81_004577</name>
</gene>
<reference evidence="2 3" key="1">
    <citation type="submission" date="2020-10" db="EMBL/GenBank/DDBJ databases">
        <title>Sequencing the genomes of 1000 actinobacteria strains.</title>
        <authorList>
            <person name="Klenk H.-P."/>
        </authorList>
    </citation>
    <scope>NUCLEOTIDE SEQUENCE [LARGE SCALE GENOMIC DNA]</scope>
    <source>
        <strain evidence="2 3">DSM 43748</strain>
    </source>
</reference>
<proteinExistence type="predicted"/>
<evidence type="ECO:0000313" key="3">
    <source>
        <dbReference type="Proteomes" id="UP000661607"/>
    </source>
</evidence>
<keyword evidence="3" id="KW-1185">Reference proteome</keyword>
<evidence type="ECO:0000259" key="1">
    <source>
        <dbReference type="Pfam" id="PF13649"/>
    </source>
</evidence>
<dbReference type="GO" id="GO:0008168">
    <property type="term" value="F:methyltransferase activity"/>
    <property type="evidence" value="ECO:0007669"/>
    <property type="project" value="UniProtKB-KW"/>
</dbReference>
<dbReference type="EMBL" id="JADBEF010000001">
    <property type="protein sequence ID" value="MBE1561798.1"/>
    <property type="molecule type" value="Genomic_DNA"/>
</dbReference>
<feature type="domain" description="Methyltransferase" evidence="1">
    <location>
        <begin position="52"/>
        <end position="146"/>
    </location>
</feature>
<name>A0ABR9KIF4_9ACTN</name>
<accession>A0ABR9KIF4</accession>
<dbReference type="PANTHER" id="PTHR44068">
    <property type="entry name" value="ZGC:194242"/>
    <property type="match status" value="1"/>
</dbReference>
<dbReference type="InterPro" id="IPR029063">
    <property type="entry name" value="SAM-dependent_MTases_sf"/>
</dbReference>
<keyword evidence="2" id="KW-0808">Transferase</keyword>
<organism evidence="2 3">
    <name type="scientific">Nonomuraea africana</name>
    <dbReference type="NCBI Taxonomy" id="46171"/>
    <lineage>
        <taxon>Bacteria</taxon>
        <taxon>Bacillati</taxon>
        <taxon>Actinomycetota</taxon>
        <taxon>Actinomycetes</taxon>
        <taxon>Streptosporangiales</taxon>
        <taxon>Streptosporangiaceae</taxon>
        <taxon>Nonomuraea</taxon>
    </lineage>
</organism>